<evidence type="ECO:0000256" key="6">
    <source>
        <dbReference type="ARBA" id="ARBA00022723"/>
    </source>
</evidence>
<organism evidence="15 16">
    <name type="scientific">Alkalimonas amylolytica</name>
    <dbReference type="NCBI Taxonomy" id="152573"/>
    <lineage>
        <taxon>Bacteria</taxon>
        <taxon>Pseudomonadati</taxon>
        <taxon>Pseudomonadota</taxon>
        <taxon>Gammaproteobacteria</taxon>
        <taxon>Alkalimonas</taxon>
    </lineage>
</organism>
<feature type="binding site" evidence="11 12">
    <location>
        <position position="274"/>
    </location>
    <ligand>
        <name>S-adenosyl-L-methionine</name>
        <dbReference type="ChEBI" id="CHEBI:59789"/>
    </ligand>
</feature>
<dbReference type="GO" id="GO:0005506">
    <property type="term" value="F:iron ion binding"/>
    <property type="evidence" value="ECO:0007669"/>
    <property type="project" value="UniProtKB-UniRule"/>
</dbReference>
<evidence type="ECO:0000256" key="7">
    <source>
        <dbReference type="ARBA" id="ARBA00023004"/>
    </source>
</evidence>
<keyword evidence="16" id="KW-1185">Reference proteome</keyword>
<feature type="binding site" evidence="11">
    <location>
        <position position="81"/>
    </location>
    <ligand>
        <name>[4Fe-4S] cluster</name>
        <dbReference type="ChEBI" id="CHEBI:49883"/>
    </ligand>
</feature>
<dbReference type="GO" id="GO:0070041">
    <property type="term" value="F:rRNA (uridine-C5-)-methyltransferase activity"/>
    <property type="evidence" value="ECO:0007669"/>
    <property type="project" value="UniProtKB-UniRule"/>
</dbReference>
<dbReference type="PROSITE" id="PS50926">
    <property type="entry name" value="TRAM"/>
    <property type="match status" value="1"/>
</dbReference>
<dbReference type="RefSeq" id="WP_091343502.1">
    <property type="nucleotide sequence ID" value="NZ_FNRM01000006.1"/>
</dbReference>
<accession>A0A1H4E3F7</accession>
<feature type="active site" description="Nucleophile" evidence="11 12">
    <location>
        <position position="398"/>
    </location>
</feature>
<dbReference type="InterPro" id="IPR002792">
    <property type="entry name" value="TRAM_dom"/>
</dbReference>
<dbReference type="InterPro" id="IPR001566">
    <property type="entry name" value="23S_rRNA_MeTrfase_RlmD"/>
</dbReference>
<dbReference type="InterPro" id="IPR030390">
    <property type="entry name" value="MeTrfase_TrmA_AS"/>
</dbReference>
<name>A0A1H4E3F7_ALKAM</name>
<dbReference type="OrthoDB" id="9804590at2"/>
<comment type="function">
    <text evidence="10 11">Catalyzes the formation of 5-methyl-uridine at position 1939 (m5U1939) in 23S rRNA.</text>
</comment>
<feature type="binding site" evidence="11">
    <location>
        <position position="87"/>
    </location>
    <ligand>
        <name>[4Fe-4S] cluster</name>
        <dbReference type="ChEBI" id="CHEBI:49883"/>
    </ligand>
</feature>
<dbReference type="Proteomes" id="UP000198773">
    <property type="component" value="Unassembled WGS sequence"/>
</dbReference>
<dbReference type="Pfam" id="PF01938">
    <property type="entry name" value="TRAM"/>
    <property type="match status" value="1"/>
</dbReference>
<evidence type="ECO:0000256" key="4">
    <source>
        <dbReference type="ARBA" id="ARBA00022679"/>
    </source>
</evidence>
<dbReference type="InterPro" id="IPR029063">
    <property type="entry name" value="SAM-dependent_MTases_sf"/>
</dbReference>
<keyword evidence="3 11" id="KW-0489">Methyltransferase</keyword>
<evidence type="ECO:0000256" key="1">
    <source>
        <dbReference type="ARBA" id="ARBA00022485"/>
    </source>
</evidence>
<dbReference type="GO" id="GO:0051539">
    <property type="term" value="F:4 iron, 4 sulfur cluster binding"/>
    <property type="evidence" value="ECO:0007669"/>
    <property type="project" value="UniProtKB-KW"/>
</dbReference>
<dbReference type="GO" id="GO:0003723">
    <property type="term" value="F:RNA binding"/>
    <property type="evidence" value="ECO:0007669"/>
    <property type="project" value="InterPro"/>
</dbReference>
<feature type="domain" description="TRAM" evidence="14">
    <location>
        <begin position="9"/>
        <end position="68"/>
    </location>
</feature>
<comment type="catalytic activity">
    <reaction evidence="9 11">
        <text>uridine(1939) in 23S rRNA + S-adenosyl-L-methionine = 5-methyluridine(1939) in 23S rRNA + S-adenosyl-L-homocysteine + H(+)</text>
        <dbReference type="Rhea" id="RHEA:42908"/>
        <dbReference type="Rhea" id="RHEA-COMP:10278"/>
        <dbReference type="Rhea" id="RHEA-COMP:10279"/>
        <dbReference type="ChEBI" id="CHEBI:15378"/>
        <dbReference type="ChEBI" id="CHEBI:57856"/>
        <dbReference type="ChEBI" id="CHEBI:59789"/>
        <dbReference type="ChEBI" id="CHEBI:65315"/>
        <dbReference type="ChEBI" id="CHEBI:74447"/>
        <dbReference type="EC" id="2.1.1.190"/>
    </reaction>
</comment>
<feature type="binding site" evidence="11 12">
    <location>
        <position position="324"/>
    </location>
    <ligand>
        <name>S-adenosyl-L-methionine</name>
        <dbReference type="ChEBI" id="CHEBI:59789"/>
    </ligand>
</feature>
<dbReference type="PROSITE" id="PS51687">
    <property type="entry name" value="SAM_MT_RNA_M5U"/>
    <property type="match status" value="1"/>
</dbReference>
<evidence type="ECO:0000256" key="2">
    <source>
        <dbReference type="ARBA" id="ARBA00022552"/>
    </source>
</evidence>
<dbReference type="PROSITE" id="PS01230">
    <property type="entry name" value="TRMA_1"/>
    <property type="match status" value="1"/>
</dbReference>
<dbReference type="FunFam" id="3.40.50.150:FF:000009">
    <property type="entry name" value="23S rRNA (Uracil(1939)-C(5))-methyltransferase RlmD"/>
    <property type="match status" value="1"/>
</dbReference>
<feature type="binding site" evidence="12">
    <location>
        <position position="303"/>
    </location>
    <ligand>
        <name>S-adenosyl-L-methionine</name>
        <dbReference type="ChEBI" id="CHEBI:59789"/>
    </ligand>
</feature>
<sequence>MAIIYQAKKAVVTKPAQRLTISALDHLGQGLARLDGRMVFVPGALPGETVQVKLSSQKKNFSKAELQKVLTPSPERQPAVCPHFQQCGGCQLQHATPAAQLRWKQQAVEQLLCHQLGLEQLPWQQAITGPDFGYRRKARLGVWYQQSKKQFQLGFRQQGDFRIQPLMQCAVLSPVLQPVFQKLLPVLKRLQQGRSITHLDLIDADGVATIVVRHTAPLPASDIELLCASWQEARWFGEAEAGCFTAWQEGDPDLSYTLTSQQLQLSFRPDDFIQVNAVVNQQMVATALDWLAIQPQDRVLDLYCGIGNFSLPLAQQAAEVIGVEGLAAMVARAETNAANNGLSNVQFAQADLHLPWPDSGWSRQRYDKILLDPARAGASGAIEQLARLAAGKVLYVSCNPETLARDAVQLLQQGYRLTRLKAVEMFPQTRHLEVMALFEQV</sequence>
<dbReference type="NCBIfam" id="TIGR00479">
    <property type="entry name" value="rumA"/>
    <property type="match status" value="1"/>
</dbReference>
<dbReference type="FunFam" id="2.40.50.140:FF:000097">
    <property type="entry name" value="23S rRNA (uracil(1939)-C(5))-methyltransferase RlmD"/>
    <property type="match status" value="1"/>
</dbReference>
<dbReference type="Pfam" id="PF05958">
    <property type="entry name" value="tRNA_U5-meth_tr"/>
    <property type="match status" value="2"/>
</dbReference>
<dbReference type="EMBL" id="FNRM01000006">
    <property type="protein sequence ID" value="SEA79436.1"/>
    <property type="molecule type" value="Genomic_DNA"/>
</dbReference>
<dbReference type="STRING" id="152573.SAMN04488051_106192"/>
<dbReference type="PANTHER" id="PTHR11061">
    <property type="entry name" value="RNA M5U METHYLTRANSFERASE"/>
    <property type="match status" value="1"/>
</dbReference>
<keyword evidence="8 11" id="KW-0411">Iron-sulfur</keyword>
<dbReference type="Gene3D" id="2.40.50.140">
    <property type="entry name" value="Nucleic acid-binding proteins"/>
    <property type="match status" value="1"/>
</dbReference>
<feature type="active site" evidence="13">
    <location>
        <position position="398"/>
    </location>
</feature>
<evidence type="ECO:0000256" key="9">
    <source>
        <dbReference type="ARBA" id="ARBA00052756"/>
    </source>
</evidence>
<dbReference type="SUPFAM" id="SSF50249">
    <property type="entry name" value="Nucleic acid-binding proteins"/>
    <property type="match status" value="1"/>
</dbReference>
<feature type="binding site" evidence="11 12">
    <location>
        <position position="372"/>
    </location>
    <ligand>
        <name>S-adenosyl-L-methionine</name>
        <dbReference type="ChEBI" id="CHEBI:59789"/>
    </ligand>
</feature>
<protein>
    <recommendedName>
        <fullName evidence="11">23S rRNA (uracil(1939)-C(5))-methyltransferase RlmD</fullName>
        <ecNumber evidence="11">2.1.1.190</ecNumber>
    </recommendedName>
    <alternativeName>
        <fullName evidence="11">23S rRNA(m5U1939)-methyltransferase</fullName>
    </alternativeName>
</protein>
<dbReference type="SUPFAM" id="SSF53335">
    <property type="entry name" value="S-adenosyl-L-methionine-dependent methyltransferases"/>
    <property type="match status" value="1"/>
</dbReference>
<dbReference type="EC" id="2.1.1.190" evidence="11"/>
<evidence type="ECO:0000256" key="5">
    <source>
        <dbReference type="ARBA" id="ARBA00022691"/>
    </source>
</evidence>
<evidence type="ECO:0000259" key="14">
    <source>
        <dbReference type="PROSITE" id="PS50926"/>
    </source>
</evidence>
<dbReference type="HAMAP" id="MF_01010">
    <property type="entry name" value="23SrRNA_methyltr_RlmD"/>
    <property type="match status" value="1"/>
</dbReference>
<proteinExistence type="inferred from homology"/>
<keyword evidence="2 11" id="KW-0698">rRNA processing</keyword>
<feature type="binding site" evidence="11">
    <location>
        <position position="351"/>
    </location>
    <ligand>
        <name>S-adenosyl-L-methionine</name>
        <dbReference type="ChEBI" id="CHEBI:59789"/>
    </ligand>
</feature>
<evidence type="ECO:0000256" key="3">
    <source>
        <dbReference type="ARBA" id="ARBA00022603"/>
    </source>
</evidence>
<dbReference type="Gene3D" id="2.40.50.1070">
    <property type="match status" value="1"/>
</dbReference>
<comment type="similarity">
    <text evidence="11">Belongs to the class I-like SAM-binding methyltransferase superfamily. RNA M5U methyltransferase family. RlmD subfamily.</text>
</comment>
<evidence type="ECO:0000256" key="10">
    <source>
        <dbReference type="ARBA" id="ARBA00059995"/>
    </source>
</evidence>
<evidence type="ECO:0000313" key="16">
    <source>
        <dbReference type="Proteomes" id="UP000198773"/>
    </source>
</evidence>
<keyword evidence="6 11" id="KW-0479">Metal-binding</keyword>
<evidence type="ECO:0000256" key="8">
    <source>
        <dbReference type="ARBA" id="ARBA00023014"/>
    </source>
</evidence>
<gene>
    <name evidence="11" type="primary">rlmD</name>
    <name evidence="15" type="ORF">SAMN04488051_106192</name>
</gene>
<dbReference type="Gene3D" id="3.40.50.150">
    <property type="entry name" value="Vaccinia Virus protein VP39"/>
    <property type="match status" value="1"/>
</dbReference>
<reference evidence="15 16" key="1">
    <citation type="submission" date="2016-10" db="EMBL/GenBank/DDBJ databases">
        <authorList>
            <person name="de Groot N.N."/>
        </authorList>
    </citation>
    <scope>NUCLEOTIDE SEQUENCE [LARGE SCALE GENOMIC DNA]</scope>
    <source>
        <strain evidence="15 16">CGMCC 1.3430</strain>
    </source>
</reference>
<keyword evidence="5 11" id="KW-0949">S-adenosyl-L-methionine</keyword>
<dbReference type="GO" id="GO:0070475">
    <property type="term" value="P:rRNA base methylation"/>
    <property type="evidence" value="ECO:0007669"/>
    <property type="project" value="TreeGrafter"/>
</dbReference>
<feature type="binding site" evidence="11">
    <location>
        <position position="90"/>
    </location>
    <ligand>
        <name>[4Fe-4S] cluster</name>
        <dbReference type="ChEBI" id="CHEBI:49883"/>
    </ligand>
</feature>
<dbReference type="AlphaFoldDB" id="A0A1H4E3F7"/>
<evidence type="ECO:0000256" key="12">
    <source>
        <dbReference type="PROSITE-ProRule" id="PRU01024"/>
    </source>
</evidence>
<keyword evidence="7 11" id="KW-0408">Iron</keyword>
<dbReference type="InterPro" id="IPR012340">
    <property type="entry name" value="NA-bd_OB-fold"/>
</dbReference>
<evidence type="ECO:0000256" key="13">
    <source>
        <dbReference type="PROSITE-ProRule" id="PRU10015"/>
    </source>
</evidence>
<feature type="binding site" evidence="11">
    <location>
        <position position="308"/>
    </location>
    <ligand>
        <name>S-adenosyl-L-methionine</name>
        <dbReference type="ChEBI" id="CHEBI:59789"/>
    </ligand>
</feature>
<evidence type="ECO:0000313" key="15">
    <source>
        <dbReference type="EMBL" id="SEA79436.1"/>
    </source>
</evidence>
<feature type="binding site" evidence="11">
    <location>
        <position position="169"/>
    </location>
    <ligand>
        <name>[4Fe-4S] cluster</name>
        <dbReference type="ChEBI" id="CHEBI:49883"/>
    </ligand>
</feature>
<comment type="caution">
    <text evidence="11">Lacks conserved residue(s) required for the propagation of feature annotation.</text>
</comment>
<dbReference type="PANTHER" id="PTHR11061:SF49">
    <property type="entry name" value="23S RRNA (URACIL(1939)-C(5))-METHYLTRANSFERASE RLMD"/>
    <property type="match status" value="1"/>
</dbReference>
<dbReference type="CDD" id="cd02440">
    <property type="entry name" value="AdoMet_MTases"/>
    <property type="match status" value="1"/>
</dbReference>
<dbReference type="NCBIfam" id="NF009639">
    <property type="entry name" value="PRK13168.1"/>
    <property type="match status" value="1"/>
</dbReference>
<keyword evidence="1 11" id="KW-0004">4Fe-4S</keyword>
<keyword evidence="4 11" id="KW-0808">Transferase</keyword>
<evidence type="ECO:0000256" key="11">
    <source>
        <dbReference type="HAMAP-Rule" id="MF_01010"/>
    </source>
</evidence>
<dbReference type="InterPro" id="IPR010280">
    <property type="entry name" value="U5_MeTrfase_fam"/>
</dbReference>